<dbReference type="OrthoDB" id="7480412at2759"/>
<dbReference type="Pfam" id="PF13966">
    <property type="entry name" value="zf-RVT"/>
    <property type="match status" value="1"/>
</dbReference>
<evidence type="ECO:0000259" key="2">
    <source>
        <dbReference type="Pfam" id="PF13966"/>
    </source>
</evidence>
<sequence>MLNCRDLWGYIGGHTLRFTYHSRSHKKAMSRLDRCYYSQVSTLNGASKMWVDATVLLSDHSPLLVSLTEVDWSSCIPFNLSRIPLRVNHTWMQTSLFKSKVKTLIQLVLSLRVSACMKWEFLVVKLQDIIRECGITFSRILNAAKHEAQQCISLMVERVDSGHLLSQEDYSQFCKAYKCLELIENQAIKSSKVRARCTEVNDLHANSKCFFYFLRFKHLKDTISHLEVDGSIVNDGNAIAEICSEHFRNLFAASYKSDDAWFEALHASLAYTPQLLDSHMAASCEKIISEEEVFMALQSLKNGKAPGLDGITKEFVIAFWPLLKNLVELNGRLTAPFPIERSVRQSCPLSPLFYALASSPMFYLLEAKVNSQCIHGISLHGVQQIAVGFADDTFIFAKAERENIKNILHSLAPFSQASALKINMRKSAIINISAQKFQDIEWEGPKIERGTIFRHLGYPLGVGVPIKDKVDWVLHRVKGKMDKWFASQWPLHARIRIVQAFMQPYVMYYLLLLDWKKNNLHIFHRLIKTFLWSKKHSRAFVLSSWEYVCKPKDKGGLGILNLHTHLMARNVKFKGTWKLDTWNKFFSHVPLQTSSRTINMLLCHFKSTLSTLRWNGRQHYVGNSFASISPYWSFLSNLPIALLLGAAGRYFNNKGIDSIAKYYDSKWELLPFSVLRKSYALGAAYRSKWLQVVSFIQQYQIPLSIDAVDPWRDWVFAKHTRWWAGNSNMYYRTLIASDSIACQCNRRWNLKKNASWWCSRFGSIWESSFTYKMKIFMWRIFVGHFTLGAFLSKHGLQGVRCPHCASYAENMRHAFWSCAHVQRCWNTLFLFPIWTTKPTKFGCTFLLFDSTNTVEDWVKRRCVFLLLRNIWMRRNFKMFKNKMQAPSFSWQYCKTQLWRDSLVMPSADRTMIATLLNAF</sequence>
<feature type="domain" description="Reverse transcriptase" evidence="1">
    <location>
        <begin position="322"/>
        <end position="431"/>
    </location>
</feature>
<accession>A0A8T2QMU1</accession>
<dbReference type="OMA" id="THLMARN"/>
<feature type="domain" description="Reverse transcriptase zinc-binding" evidence="2">
    <location>
        <begin position="752"/>
        <end position="825"/>
    </location>
</feature>
<proteinExistence type="predicted"/>
<evidence type="ECO:0000259" key="1">
    <source>
        <dbReference type="Pfam" id="PF00078"/>
    </source>
</evidence>
<dbReference type="Proteomes" id="UP000825935">
    <property type="component" value="Chromosome 33"/>
</dbReference>
<dbReference type="PANTHER" id="PTHR31635:SF196">
    <property type="entry name" value="REVERSE TRANSCRIPTASE DOMAIN-CONTAINING PROTEIN-RELATED"/>
    <property type="match status" value="1"/>
</dbReference>
<dbReference type="InterPro" id="IPR000477">
    <property type="entry name" value="RT_dom"/>
</dbReference>
<dbReference type="AlphaFoldDB" id="A0A8T2QMU1"/>
<evidence type="ECO:0000313" key="3">
    <source>
        <dbReference type="EMBL" id="KAH7285106.1"/>
    </source>
</evidence>
<gene>
    <name evidence="3" type="ORF">KP509_33G013100</name>
</gene>
<dbReference type="InterPro" id="IPR026960">
    <property type="entry name" value="RVT-Znf"/>
</dbReference>
<reference evidence="3" key="1">
    <citation type="submission" date="2021-08" db="EMBL/GenBank/DDBJ databases">
        <title>WGS assembly of Ceratopteris richardii.</title>
        <authorList>
            <person name="Marchant D.B."/>
            <person name="Chen G."/>
            <person name="Jenkins J."/>
            <person name="Shu S."/>
            <person name="Leebens-Mack J."/>
            <person name="Grimwood J."/>
            <person name="Schmutz J."/>
            <person name="Soltis P."/>
            <person name="Soltis D."/>
            <person name="Chen Z.-H."/>
        </authorList>
    </citation>
    <scope>NUCLEOTIDE SEQUENCE</scope>
    <source>
        <strain evidence="3">Whitten #5841</strain>
        <tissue evidence="3">Leaf</tissue>
    </source>
</reference>
<organism evidence="3 4">
    <name type="scientific">Ceratopteris richardii</name>
    <name type="common">Triangle waterfern</name>
    <dbReference type="NCBI Taxonomy" id="49495"/>
    <lineage>
        <taxon>Eukaryota</taxon>
        <taxon>Viridiplantae</taxon>
        <taxon>Streptophyta</taxon>
        <taxon>Embryophyta</taxon>
        <taxon>Tracheophyta</taxon>
        <taxon>Polypodiopsida</taxon>
        <taxon>Polypodiidae</taxon>
        <taxon>Polypodiales</taxon>
        <taxon>Pteridineae</taxon>
        <taxon>Pteridaceae</taxon>
        <taxon>Parkerioideae</taxon>
        <taxon>Ceratopteris</taxon>
    </lineage>
</organism>
<dbReference type="Pfam" id="PF00078">
    <property type="entry name" value="RVT_1"/>
    <property type="match status" value="1"/>
</dbReference>
<dbReference type="EMBL" id="CM035438">
    <property type="protein sequence ID" value="KAH7285106.1"/>
    <property type="molecule type" value="Genomic_DNA"/>
</dbReference>
<evidence type="ECO:0008006" key="5">
    <source>
        <dbReference type="Google" id="ProtNLM"/>
    </source>
</evidence>
<protein>
    <recommendedName>
        <fullName evidence="5">Reverse transcriptase domain-containing protein</fullName>
    </recommendedName>
</protein>
<comment type="caution">
    <text evidence="3">The sequence shown here is derived from an EMBL/GenBank/DDBJ whole genome shotgun (WGS) entry which is preliminary data.</text>
</comment>
<keyword evidence="4" id="KW-1185">Reference proteome</keyword>
<name>A0A8T2QMU1_CERRI</name>
<evidence type="ECO:0000313" key="4">
    <source>
        <dbReference type="Proteomes" id="UP000825935"/>
    </source>
</evidence>
<dbReference type="PANTHER" id="PTHR31635">
    <property type="entry name" value="REVERSE TRANSCRIPTASE DOMAIN-CONTAINING PROTEIN-RELATED"/>
    <property type="match status" value="1"/>
</dbReference>